<gene>
    <name evidence="7" type="ORF">SI8410_03003590</name>
</gene>
<dbReference type="InterPro" id="IPR045005">
    <property type="entry name" value="BPM1-6"/>
</dbReference>
<dbReference type="SMART" id="SM00225">
    <property type="entry name" value="BTB"/>
    <property type="match status" value="1"/>
</dbReference>
<dbReference type="InterPro" id="IPR008974">
    <property type="entry name" value="TRAF-like"/>
</dbReference>
<evidence type="ECO:0000256" key="3">
    <source>
        <dbReference type="ARBA" id="ARBA00010846"/>
    </source>
</evidence>
<dbReference type="EMBL" id="LR746266">
    <property type="protein sequence ID" value="CAA7392733.1"/>
    <property type="molecule type" value="Genomic_DNA"/>
</dbReference>
<dbReference type="InterPro" id="IPR011333">
    <property type="entry name" value="SKP1/BTB/POZ_sf"/>
</dbReference>
<dbReference type="AlphaFoldDB" id="A0A7I8K5D3"/>
<evidence type="ECO:0000256" key="4">
    <source>
        <dbReference type="SAM" id="MobiDB-lite"/>
    </source>
</evidence>
<dbReference type="GO" id="GO:0016567">
    <property type="term" value="P:protein ubiquitination"/>
    <property type="evidence" value="ECO:0007669"/>
    <property type="project" value="InterPro"/>
</dbReference>
<dbReference type="Proteomes" id="UP000663760">
    <property type="component" value="Chromosome 3"/>
</dbReference>
<dbReference type="GO" id="GO:0071472">
    <property type="term" value="P:cellular response to salt stress"/>
    <property type="evidence" value="ECO:0007669"/>
    <property type="project" value="UniProtKB-ARBA"/>
</dbReference>
<feature type="domain" description="BTB" evidence="5">
    <location>
        <begin position="200"/>
        <end position="261"/>
    </location>
</feature>
<dbReference type="CDD" id="cd18280">
    <property type="entry name" value="BTB_POZ_BPM_plant"/>
    <property type="match status" value="1"/>
</dbReference>
<dbReference type="OrthoDB" id="6359816at2759"/>
<dbReference type="PANTHER" id="PTHR26379:SF293">
    <property type="entry name" value="BTB_POZ AND MATH DOMAIN-CONTAINING PROTEIN 3"/>
    <property type="match status" value="1"/>
</dbReference>
<keyword evidence="8" id="KW-1185">Reference proteome</keyword>
<dbReference type="InterPro" id="IPR056423">
    <property type="entry name" value="BACK_BPM_SPOP"/>
</dbReference>
<dbReference type="Pfam" id="PF00651">
    <property type="entry name" value="BTB"/>
    <property type="match status" value="1"/>
</dbReference>
<dbReference type="PROSITE" id="PS50097">
    <property type="entry name" value="BTB"/>
    <property type="match status" value="1"/>
</dbReference>
<dbReference type="CDD" id="cd00121">
    <property type="entry name" value="MATH"/>
    <property type="match status" value="1"/>
</dbReference>
<feature type="compositionally biased region" description="Acidic residues" evidence="4">
    <location>
        <begin position="370"/>
        <end position="381"/>
    </location>
</feature>
<comment type="pathway">
    <text evidence="2">Protein modification; protein ubiquitination.</text>
</comment>
<dbReference type="PROSITE" id="PS50144">
    <property type="entry name" value="MATH"/>
    <property type="match status" value="1"/>
</dbReference>
<accession>A0A7I8K5D3</accession>
<dbReference type="PANTHER" id="PTHR26379">
    <property type="entry name" value="BTB/POZ AND MATH DOMAIN-CONTAINING PROTEIN 1"/>
    <property type="match status" value="1"/>
</dbReference>
<evidence type="ECO:0000313" key="7">
    <source>
        <dbReference type="EMBL" id="CAA7392733.1"/>
    </source>
</evidence>
<evidence type="ECO:0000259" key="6">
    <source>
        <dbReference type="PROSITE" id="PS50144"/>
    </source>
</evidence>
<dbReference type="SUPFAM" id="SSF54695">
    <property type="entry name" value="POZ domain"/>
    <property type="match status" value="1"/>
</dbReference>
<dbReference type="InterPro" id="IPR002083">
    <property type="entry name" value="MATH/TRAF_dom"/>
</dbReference>
<dbReference type="Gene3D" id="2.60.210.10">
    <property type="entry name" value="Apoptosis, Tumor Necrosis Factor Receptor Associated Protein 2, Chain A"/>
    <property type="match status" value="1"/>
</dbReference>
<evidence type="ECO:0000256" key="2">
    <source>
        <dbReference type="ARBA" id="ARBA00004906"/>
    </source>
</evidence>
<comment type="function">
    <text evidence="1">May act as a substrate-specific adapter of an E3 ubiquitin-protein ligase complex (CUL3-RBX1-BTB) which mediates the ubiquitination and subsequent proteasomal degradation of target proteins.</text>
</comment>
<name>A0A7I8K5D3_SPIIN</name>
<organism evidence="7 8">
    <name type="scientific">Spirodela intermedia</name>
    <name type="common">Intermediate duckweed</name>
    <dbReference type="NCBI Taxonomy" id="51605"/>
    <lineage>
        <taxon>Eukaryota</taxon>
        <taxon>Viridiplantae</taxon>
        <taxon>Streptophyta</taxon>
        <taxon>Embryophyta</taxon>
        <taxon>Tracheophyta</taxon>
        <taxon>Spermatophyta</taxon>
        <taxon>Magnoliopsida</taxon>
        <taxon>Liliopsida</taxon>
        <taxon>Araceae</taxon>
        <taxon>Lemnoideae</taxon>
        <taxon>Spirodela</taxon>
    </lineage>
</organism>
<dbReference type="SUPFAM" id="SSF49599">
    <property type="entry name" value="TRAF domain-like"/>
    <property type="match status" value="1"/>
</dbReference>
<dbReference type="Pfam" id="PF22486">
    <property type="entry name" value="MATH_2"/>
    <property type="match status" value="1"/>
</dbReference>
<dbReference type="Gene3D" id="3.30.710.10">
    <property type="entry name" value="Potassium Channel Kv1.1, Chain A"/>
    <property type="match status" value="1"/>
</dbReference>
<feature type="domain" description="MATH" evidence="6">
    <location>
        <begin position="33"/>
        <end position="164"/>
    </location>
</feature>
<evidence type="ECO:0000256" key="1">
    <source>
        <dbReference type="ARBA" id="ARBA00002668"/>
    </source>
</evidence>
<reference evidence="7" key="1">
    <citation type="submission" date="2020-02" db="EMBL/GenBank/DDBJ databases">
        <authorList>
            <person name="Scholz U."/>
            <person name="Mascher M."/>
            <person name="Fiebig A."/>
        </authorList>
    </citation>
    <scope>NUCLEOTIDE SEQUENCE</scope>
</reference>
<comment type="similarity">
    <text evidence="3">Belongs to the Tdpoz family.</text>
</comment>
<proteinExistence type="inferred from homology"/>
<evidence type="ECO:0000313" key="8">
    <source>
        <dbReference type="Proteomes" id="UP000663760"/>
    </source>
</evidence>
<dbReference type="InterPro" id="IPR000210">
    <property type="entry name" value="BTB/POZ_dom"/>
</dbReference>
<feature type="region of interest" description="Disordered" evidence="4">
    <location>
        <begin position="360"/>
        <end position="385"/>
    </location>
</feature>
<dbReference type="FunFam" id="3.30.710.10:FF:000136">
    <property type="entry name" value="BTB-POZ and math domain 1"/>
    <property type="match status" value="1"/>
</dbReference>
<protein>
    <submittedName>
        <fullName evidence="7">Uncharacterized protein</fullName>
    </submittedName>
</protein>
<dbReference type="Pfam" id="PF24570">
    <property type="entry name" value="BACK_BPM_SPOP"/>
    <property type="match status" value="1"/>
</dbReference>
<sequence length="408" mass="45147">MLPSTSWVTAEGSRRREKQPEVSCSMSVSCTVEGSHRYVLAGYSQAKGMGVGKFLSSEVFSVGGLRWAIHFYPDGLGPEDNGGYVSLFVTLVTGEPDCRALFDLAMTDQRGKVRYKRDTISSRFEPVNLKGNGWSWGSIRFIKKAALERSNFLQNDSLFFECAISVVKTRTVTPIQWSIPVPTSDLGRSLGELLRTEMGSDIVFVVAGESFKAHKLILAARSPVFRAQFFGGIGDPNLDKVDVEEIEPPVFKAMLQFIYSDGFPDVQELAMSIPMCNPTIFLRHLLAAADRYWLDRLKRFCELKLSEEITEDTVADNLALAERHRCPGLKAAGLEFIDRCLKGGEAMTGMLQTVAIVDGDSSGGRRGGEEVVDAQEEEEESCSDRRRHLGGVNVDRRWGNLNPLTLGI</sequence>
<evidence type="ECO:0000259" key="5">
    <source>
        <dbReference type="PROSITE" id="PS50097"/>
    </source>
</evidence>